<name>A0AAD8LBB6_TARER</name>
<dbReference type="EMBL" id="JAUHHV010000001">
    <property type="protein sequence ID" value="KAK1438307.1"/>
    <property type="molecule type" value="Genomic_DNA"/>
</dbReference>
<keyword evidence="2" id="KW-1185">Reference proteome</keyword>
<sequence>MEITEVLSSSSVDLILDQPSPFVNLKSLKVYPERECQGKRAPKKVTMSTKLKSFLLDSSPGSTFTMVSREEVEAQKLMDEVRVLLEKTNGKSKTNRAQLEQGKTIVGSHEHKKLKIGEKMVDIMSGCENTGLQLSQRIENTRRVLSKLQRMTVLLTKLPASKSAKFQTCISSLYAEVGDILNHLKDCLNFQEQS</sequence>
<dbReference type="Proteomes" id="UP001229421">
    <property type="component" value="Unassembled WGS sequence"/>
</dbReference>
<evidence type="ECO:0000313" key="1">
    <source>
        <dbReference type="EMBL" id="KAK1438307.1"/>
    </source>
</evidence>
<dbReference type="AlphaFoldDB" id="A0AAD8LBB6"/>
<protein>
    <submittedName>
        <fullName evidence="1">Uncharacterized protein</fullName>
    </submittedName>
</protein>
<evidence type="ECO:0000313" key="2">
    <source>
        <dbReference type="Proteomes" id="UP001229421"/>
    </source>
</evidence>
<gene>
    <name evidence="1" type="ORF">QVD17_04114</name>
</gene>
<organism evidence="1 2">
    <name type="scientific">Tagetes erecta</name>
    <name type="common">African marigold</name>
    <dbReference type="NCBI Taxonomy" id="13708"/>
    <lineage>
        <taxon>Eukaryota</taxon>
        <taxon>Viridiplantae</taxon>
        <taxon>Streptophyta</taxon>
        <taxon>Embryophyta</taxon>
        <taxon>Tracheophyta</taxon>
        <taxon>Spermatophyta</taxon>
        <taxon>Magnoliopsida</taxon>
        <taxon>eudicotyledons</taxon>
        <taxon>Gunneridae</taxon>
        <taxon>Pentapetalae</taxon>
        <taxon>asterids</taxon>
        <taxon>campanulids</taxon>
        <taxon>Asterales</taxon>
        <taxon>Asteraceae</taxon>
        <taxon>Asteroideae</taxon>
        <taxon>Heliantheae alliance</taxon>
        <taxon>Tageteae</taxon>
        <taxon>Tagetes</taxon>
    </lineage>
</organism>
<reference evidence="1" key="1">
    <citation type="journal article" date="2023" name="bioRxiv">
        <title>Improved chromosome-level genome assembly for marigold (Tagetes erecta).</title>
        <authorList>
            <person name="Jiang F."/>
            <person name="Yuan L."/>
            <person name="Wang S."/>
            <person name="Wang H."/>
            <person name="Xu D."/>
            <person name="Wang A."/>
            <person name="Fan W."/>
        </authorList>
    </citation>
    <scope>NUCLEOTIDE SEQUENCE</scope>
    <source>
        <strain evidence="1">WSJ</strain>
        <tissue evidence="1">Leaf</tissue>
    </source>
</reference>
<accession>A0AAD8LBB6</accession>
<proteinExistence type="predicted"/>
<comment type="caution">
    <text evidence="1">The sequence shown here is derived from an EMBL/GenBank/DDBJ whole genome shotgun (WGS) entry which is preliminary data.</text>
</comment>